<dbReference type="EMBL" id="JBBHLL010000284">
    <property type="protein sequence ID" value="KAK7806992.1"/>
    <property type="molecule type" value="Genomic_DNA"/>
</dbReference>
<evidence type="ECO:0000313" key="10">
    <source>
        <dbReference type="EMBL" id="KAK7806992.1"/>
    </source>
</evidence>
<dbReference type="InterPro" id="IPR009079">
    <property type="entry name" value="4_helix_cytokine-like_core"/>
</dbReference>
<evidence type="ECO:0000256" key="5">
    <source>
        <dbReference type="ARBA" id="ARBA00022729"/>
    </source>
</evidence>
<evidence type="ECO:0000256" key="4">
    <source>
        <dbReference type="ARBA" id="ARBA00022525"/>
    </source>
</evidence>
<evidence type="ECO:0000256" key="3">
    <source>
        <dbReference type="ARBA" id="ARBA00022514"/>
    </source>
</evidence>
<dbReference type="GO" id="GO:0006955">
    <property type="term" value="P:immune response"/>
    <property type="evidence" value="ECO:0007669"/>
    <property type="project" value="InterPro"/>
</dbReference>
<dbReference type="SUPFAM" id="SSF47266">
    <property type="entry name" value="4-helical cytokines"/>
    <property type="match status" value="1"/>
</dbReference>
<evidence type="ECO:0000256" key="6">
    <source>
        <dbReference type="ARBA" id="ARBA00023157"/>
    </source>
</evidence>
<sequence length="219" mass="24640">MEKTLLCLIVICLGTVAHKTSPQGPDRLLIRLRHLIDIVEQLKIYVNDLDPDLLPAPHDVKEHCERSAFSCFQKAKLKPASPGNKTLISDLVTQLRRRLPATKGRKPKSTAKCPSCDSYEKKAPKEFLERLKWLLQKVCTSTLFISPFVASALPLVPCDSWAIVSTDDTSAAFLERTGPEDSQGPEETLDTIDAHERRSAPCFLDCDWRSTIYYDRNDS</sequence>
<organism evidence="10 11">
    <name type="scientific">Myodes glareolus</name>
    <name type="common">Bank vole</name>
    <name type="synonym">Clethrionomys glareolus</name>
    <dbReference type="NCBI Taxonomy" id="447135"/>
    <lineage>
        <taxon>Eukaryota</taxon>
        <taxon>Metazoa</taxon>
        <taxon>Chordata</taxon>
        <taxon>Craniata</taxon>
        <taxon>Vertebrata</taxon>
        <taxon>Euteleostomi</taxon>
        <taxon>Mammalia</taxon>
        <taxon>Eutheria</taxon>
        <taxon>Euarchontoglires</taxon>
        <taxon>Glires</taxon>
        <taxon>Rodentia</taxon>
        <taxon>Myomorpha</taxon>
        <taxon>Muroidea</taxon>
        <taxon>Cricetidae</taxon>
        <taxon>Arvicolinae</taxon>
        <taxon>Myodes</taxon>
    </lineage>
</organism>
<evidence type="ECO:0000256" key="9">
    <source>
        <dbReference type="SAM" id="SignalP"/>
    </source>
</evidence>
<reference evidence="10 11" key="1">
    <citation type="journal article" date="2023" name="bioRxiv">
        <title>Conserved and derived expression patterns and positive selection on dental genes reveal complex evolutionary context of ever-growing rodent molars.</title>
        <authorList>
            <person name="Calamari Z.T."/>
            <person name="Song A."/>
            <person name="Cohen E."/>
            <person name="Akter M."/>
            <person name="Roy R.D."/>
            <person name="Hallikas O."/>
            <person name="Christensen M.M."/>
            <person name="Li P."/>
            <person name="Marangoni P."/>
            <person name="Jernvall J."/>
            <person name="Klein O.D."/>
        </authorList>
    </citation>
    <scope>NUCLEOTIDE SEQUENCE [LARGE SCALE GENOMIC DNA]</scope>
    <source>
        <strain evidence="10">V071</strain>
    </source>
</reference>
<dbReference type="PANTHER" id="PTHR14356">
    <property type="entry name" value="INTERLEUKIN-15-RELATED"/>
    <property type="match status" value="1"/>
</dbReference>
<feature type="chain" id="PRO_5043328947" description="Interleukin-21" evidence="9">
    <location>
        <begin position="23"/>
        <end position="219"/>
    </location>
</feature>
<dbReference type="InterPro" id="IPR003443">
    <property type="entry name" value="IL-15/IL-21_fam"/>
</dbReference>
<keyword evidence="6" id="KW-1015">Disulfide bond</keyword>
<evidence type="ECO:0000256" key="2">
    <source>
        <dbReference type="ARBA" id="ARBA00006050"/>
    </source>
</evidence>
<dbReference type="GO" id="GO:0045954">
    <property type="term" value="P:positive regulation of natural killer cell mediated cytotoxicity"/>
    <property type="evidence" value="ECO:0007669"/>
    <property type="project" value="TreeGrafter"/>
</dbReference>
<comment type="subcellular location">
    <subcellularLocation>
        <location evidence="1">Secreted</location>
    </subcellularLocation>
</comment>
<keyword evidence="5 9" id="KW-0732">Signal</keyword>
<evidence type="ECO:0000256" key="7">
    <source>
        <dbReference type="ARBA" id="ARBA00039957"/>
    </source>
</evidence>
<proteinExistence type="inferred from homology"/>
<protein>
    <recommendedName>
        <fullName evidence="7">Interleukin-21</fullName>
    </recommendedName>
</protein>
<name>A0AAW0HY73_MYOGA</name>
<keyword evidence="4" id="KW-0964">Secreted</keyword>
<dbReference type="PANTHER" id="PTHR14356:SF2">
    <property type="entry name" value="INTERLEUKIN-21"/>
    <property type="match status" value="1"/>
</dbReference>
<evidence type="ECO:0000256" key="8">
    <source>
        <dbReference type="ARBA" id="ARBA00045924"/>
    </source>
</evidence>
<dbReference type="AlphaFoldDB" id="A0AAW0HY73"/>
<keyword evidence="3" id="KW-0202">Cytokine</keyword>
<keyword evidence="11" id="KW-1185">Reference proteome</keyword>
<accession>A0AAW0HY73</accession>
<dbReference type="Gene3D" id="1.20.1250.70">
    <property type="entry name" value="Interleukin-15/Interleukin-21"/>
    <property type="match status" value="1"/>
</dbReference>
<dbReference type="GO" id="GO:0005126">
    <property type="term" value="F:cytokine receptor binding"/>
    <property type="evidence" value="ECO:0007669"/>
    <property type="project" value="InterPro"/>
</dbReference>
<comment type="caution">
    <text evidence="10">The sequence shown here is derived from an EMBL/GenBank/DDBJ whole genome shotgun (WGS) entry which is preliminary data.</text>
</comment>
<dbReference type="GO" id="GO:0005615">
    <property type="term" value="C:extracellular space"/>
    <property type="evidence" value="ECO:0007669"/>
    <property type="project" value="UniProtKB-KW"/>
</dbReference>
<comment type="function">
    <text evidence="8">Cytokine with immunoregulatory activity. May promote the transition between innate and adaptive immunity. Induces the production of IgG(1) and IgG(3) in B-cells. Implicated in the generation and maintenance of T follicular helper (Tfh) cells and the formation of germinal-centers. Together with IL6, control the early generation of Tfh cells and are critical for an effective antibody response to acute viral infection. May play a role in proliferation and maturation of natural killer (NK) cells in synergy with IL15. May regulate proliferation of mature B- and T-cells in response to activating stimuli. In synergy with IL15 and IL18 stimulates interferon gamma production in T-cells and NK cells. During T-cell mediated immune response may inhibit dendritic cells (DC) activation and maturation.</text>
</comment>
<dbReference type="Proteomes" id="UP001488838">
    <property type="component" value="Unassembled WGS sequence"/>
</dbReference>
<comment type="similarity">
    <text evidence="2">Belongs to the IL-15/IL-21 family.</text>
</comment>
<feature type="signal peptide" evidence="9">
    <location>
        <begin position="1"/>
        <end position="22"/>
    </location>
</feature>
<evidence type="ECO:0000256" key="1">
    <source>
        <dbReference type="ARBA" id="ARBA00004613"/>
    </source>
</evidence>
<gene>
    <name evidence="10" type="ORF">U0070_015038</name>
</gene>
<dbReference type="GO" id="GO:0005125">
    <property type="term" value="F:cytokine activity"/>
    <property type="evidence" value="ECO:0007669"/>
    <property type="project" value="UniProtKB-KW"/>
</dbReference>
<evidence type="ECO:0000313" key="11">
    <source>
        <dbReference type="Proteomes" id="UP001488838"/>
    </source>
</evidence>